<dbReference type="Gramene" id="PRQ36869">
    <property type="protein sequence ID" value="PRQ36869"/>
    <property type="gene ID" value="RchiOBHm_Chr4g0396321"/>
</dbReference>
<dbReference type="AlphaFoldDB" id="A0A2P6QRR4"/>
<accession>A0A2P6QRR4</accession>
<keyword evidence="2" id="KW-1185">Reference proteome</keyword>
<sequence length="68" mass="7685">MLHLTEIAPLFWSGLSGSCSPRCAFVCYKLMASAMHTKCLRNHTKCLRKCLSDCLCGDLAAFRFLCFY</sequence>
<reference evidence="1 2" key="1">
    <citation type="journal article" date="2018" name="Nat. Genet.">
        <title>The Rosa genome provides new insights in the design of modern roses.</title>
        <authorList>
            <person name="Bendahmane M."/>
        </authorList>
    </citation>
    <scope>NUCLEOTIDE SEQUENCE [LARGE SCALE GENOMIC DNA]</scope>
    <source>
        <strain evidence="2">cv. Old Blush</strain>
    </source>
</reference>
<gene>
    <name evidence="1" type="ORF">RchiOBHm_Chr4g0396321</name>
</gene>
<evidence type="ECO:0000313" key="1">
    <source>
        <dbReference type="EMBL" id="PRQ36869.1"/>
    </source>
</evidence>
<name>A0A2P6QRR4_ROSCH</name>
<proteinExistence type="predicted"/>
<evidence type="ECO:0000313" key="2">
    <source>
        <dbReference type="Proteomes" id="UP000238479"/>
    </source>
</evidence>
<protein>
    <submittedName>
        <fullName evidence="1">Uncharacterized protein</fullName>
    </submittedName>
</protein>
<dbReference type="EMBL" id="PDCK01000042">
    <property type="protein sequence ID" value="PRQ36869.1"/>
    <property type="molecule type" value="Genomic_DNA"/>
</dbReference>
<dbReference type="Proteomes" id="UP000238479">
    <property type="component" value="Chromosome 4"/>
</dbReference>
<comment type="caution">
    <text evidence="1">The sequence shown here is derived from an EMBL/GenBank/DDBJ whole genome shotgun (WGS) entry which is preliminary data.</text>
</comment>
<organism evidence="1 2">
    <name type="scientific">Rosa chinensis</name>
    <name type="common">China rose</name>
    <dbReference type="NCBI Taxonomy" id="74649"/>
    <lineage>
        <taxon>Eukaryota</taxon>
        <taxon>Viridiplantae</taxon>
        <taxon>Streptophyta</taxon>
        <taxon>Embryophyta</taxon>
        <taxon>Tracheophyta</taxon>
        <taxon>Spermatophyta</taxon>
        <taxon>Magnoliopsida</taxon>
        <taxon>eudicotyledons</taxon>
        <taxon>Gunneridae</taxon>
        <taxon>Pentapetalae</taxon>
        <taxon>rosids</taxon>
        <taxon>fabids</taxon>
        <taxon>Rosales</taxon>
        <taxon>Rosaceae</taxon>
        <taxon>Rosoideae</taxon>
        <taxon>Rosoideae incertae sedis</taxon>
        <taxon>Rosa</taxon>
    </lineage>
</organism>